<evidence type="ECO:0000313" key="2">
    <source>
        <dbReference type="EMBL" id="RXI06086.1"/>
    </source>
</evidence>
<keyword evidence="1" id="KW-1133">Transmembrane helix</keyword>
<dbReference type="EMBL" id="RDQH01000328">
    <property type="protein sequence ID" value="RXI06086.1"/>
    <property type="molecule type" value="Genomic_DNA"/>
</dbReference>
<dbReference type="Pfam" id="PF03140">
    <property type="entry name" value="DUF247"/>
    <property type="match status" value="1"/>
</dbReference>
<dbReference type="AlphaFoldDB" id="A0A498KFA8"/>
<dbReference type="PANTHER" id="PTHR31170:SF17">
    <property type="match status" value="1"/>
</dbReference>
<proteinExistence type="predicted"/>
<feature type="transmembrane region" description="Helical" evidence="1">
    <location>
        <begin position="422"/>
        <end position="443"/>
    </location>
</feature>
<evidence type="ECO:0000256" key="1">
    <source>
        <dbReference type="SAM" id="Phobius"/>
    </source>
</evidence>
<keyword evidence="1" id="KW-0812">Transmembrane</keyword>
<name>A0A498KFA8_MALDO</name>
<dbReference type="PANTHER" id="PTHR31170">
    <property type="entry name" value="BNAC04G53230D PROTEIN"/>
    <property type="match status" value="1"/>
</dbReference>
<organism evidence="2 3">
    <name type="scientific">Malus domestica</name>
    <name type="common">Apple</name>
    <name type="synonym">Pyrus malus</name>
    <dbReference type="NCBI Taxonomy" id="3750"/>
    <lineage>
        <taxon>Eukaryota</taxon>
        <taxon>Viridiplantae</taxon>
        <taxon>Streptophyta</taxon>
        <taxon>Embryophyta</taxon>
        <taxon>Tracheophyta</taxon>
        <taxon>Spermatophyta</taxon>
        <taxon>Magnoliopsida</taxon>
        <taxon>eudicotyledons</taxon>
        <taxon>Gunneridae</taxon>
        <taxon>Pentapetalae</taxon>
        <taxon>rosids</taxon>
        <taxon>fabids</taxon>
        <taxon>Rosales</taxon>
        <taxon>Rosaceae</taxon>
        <taxon>Amygdaloideae</taxon>
        <taxon>Maleae</taxon>
        <taxon>Malus</taxon>
    </lineage>
</organism>
<accession>A0A498KFA8</accession>
<reference evidence="2 3" key="1">
    <citation type="submission" date="2018-10" db="EMBL/GenBank/DDBJ databases">
        <title>A high-quality apple genome assembly.</title>
        <authorList>
            <person name="Hu J."/>
        </authorList>
    </citation>
    <scope>NUCLEOTIDE SEQUENCE [LARGE SCALE GENOMIC DNA]</scope>
    <source>
        <strain evidence="3">cv. HFTH1</strain>
        <tissue evidence="2">Young leaf</tissue>
    </source>
</reference>
<keyword evidence="1" id="KW-0472">Membrane</keyword>
<dbReference type="Proteomes" id="UP000290289">
    <property type="component" value="Chromosome 2"/>
</dbReference>
<sequence>MVDNKVNDHSIVEITDEDRDVIARINGNSETSREHKNQVELTVSSLRGKLHRQPPFPACSCIFRVPKVLRRHNEKAFVPNLVSIGPFHHGDENLQVMEEIKRWYLHSLLERKPTPKTSLECFVEEIGRIEQKHRDCYGEKFDIYSGNFVEMMVLDGCFIIELLRRCVKLVPWDDDDPLEYTSWMLKVLKNDLFLLENQLPWNVLERLFDLTKVNDDHSLLALALKFFESSVFNQTPQIKEGVQTKHLLDAVRESLISLHKPKSTERRYWEPIPTVTELLQAGVKFKSKSKEWNNMLDITFKNGVMEIPPIDIESNAESHFRNLIAYEHCDPDIAIFNITSYAVILDNLIQSSEDAEFLIQKRIITTILSKEDLACFFNGLYKDTIPSHFSYVELTEKVNAHYNHRCYRWRTILCRDYFSNPWSIMSFIAALVILVLTFLQTLYSMLTYY</sequence>
<gene>
    <name evidence="2" type="ORF">DVH24_018128</name>
</gene>
<dbReference type="InterPro" id="IPR004158">
    <property type="entry name" value="DUF247_pln"/>
</dbReference>
<keyword evidence="3" id="KW-1185">Reference proteome</keyword>
<comment type="caution">
    <text evidence="2">The sequence shown here is derived from an EMBL/GenBank/DDBJ whole genome shotgun (WGS) entry which is preliminary data.</text>
</comment>
<protein>
    <submittedName>
        <fullName evidence="2">Uncharacterized protein</fullName>
    </submittedName>
</protein>
<evidence type="ECO:0000313" key="3">
    <source>
        <dbReference type="Proteomes" id="UP000290289"/>
    </source>
</evidence>